<reference evidence="2 3" key="1">
    <citation type="submission" date="2019-05" db="EMBL/GenBank/DDBJ databases">
        <title>Panacibacter sp. strain 17mud1-8 Genome sequencing and assembly.</title>
        <authorList>
            <person name="Chhetri G."/>
        </authorList>
    </citation>
    <scope>NUCLEOTIDE SEQUENCE [LARGE SCALE GENOMIC DNA]</scope>
    <source>
        <strain evidence="2 3">17mud1-8</strain>
    </source>
</reference>
<dbReference type="PANTHER" id="PTHR22916:SF3">
    <property type="entry name" value="UDP-GLCNAC:BETAGAL BETA-1,3-N-ACETYLGLUCOSAMINYLTRANSFERASE-LIKE PROTEIN 1"/>
    <property type="match status" value="1"/>
</dbReference>
<evidence type="ECO:0000313" key="2">
    <source>
        <dbReference type="EMBL" id="TKK69871.1"/>
    </source>
</evidence>
<evidence type="ECO:0000313" key="3">
    <source>
        <dbReference type="Proteomes" id="UP000305848"/>
    </source>
</evidence>
<keyword evidence="3" id="KW-1185">Reference proteome</keyword>
<organism evidence="2 3">
    <name type="scientific">Ilyomonas limi</name>
    <dbReference type="NCBI Taxonomy" id="2575867"/>
    <lineage>
        <taxon>Bacteria</taxon>
        <taxon>Pseudomonadati</taxon>
        <taxon>Bacteroidota</taxon>
        <taxon>Chitinophagia</taxon>
        <taxon>Chitinophagales</taxon>
        <taxon>Chitinophagaceae</taxon>
        <taxon>Ilyomonas</taxon>
    </lineage>
</organism>
<comment type="caution">
    <text evidence="2">The sequence shown here is derived from an EMBL/GenBank/DDBJ whole genome shotgun (WGS) entry which is preliminary data.</text>
</comment>
<dbReference type="EMBL" id="SZQL01000004">
    <property type="protein sequence ID" value="TKK69871.1"/>
    <property type="molecule type" value="Genomic_DNA"/>
</dbReference>
<accession>A0A4U3L3X1</accession>
<sequence length="744" mass="85573">MNNTAPLLVSCIMPTYNRRRFVPQAIRYFLRQEYAHKELIIIDDGTDAVKDLIPDTPSVKYYRLDYKISLGAKLNLACEYALGSIIANWDDDDWYAPRRLAYQVNTLLTEGKDLCGINQLLYYDLRNGDAYQYVYPPDQRTWLLGSSLCYKKELWNEHPFADVNVGMDGLFVWATPPDRVKVLSDSSIAVHMIHDNNVSPKKTDGGWWHSYPTETIRTIIDGDWVCYHNQNDEAAHLKINGHPIQERLIHTPAKTIKNVYACLVHEDENCIIDLVRNLHYHDRASVILLYNGGENTNLFKSQFPYNRFGAIIHPKPCPVKHGYLHPFALDCMQFALENLSFDTFTCVDSDQLLIRSGYREYVGAFLSSASDIGMFSNKPKRISTDDATDSDVWPAIQAFQEYDLWKPFLKQFPKGESQFVHWTFWPSSVFMADAVRDLIKLFKENKQLQEIMTKTTIWATEEVILPTLVKLMGYDIVANPCSYDFVKYKKSYTLQDAACAFNKTDAYWIHPVERKYEHPLRKYIREHNNHYFIESKKEHCEDDSSSALVLALSLIEQIKKIEGWLTDHEADLLIAITGKALKELQPFYAIVEIGSYHGKSTILFGNIIKALGIDAKVYAIDPHDGKLGAVDQGLESVPSSLESFNRNIQNAGIAELVEPIKEYSYDVEWKQPISLLFIDGLHDYPSVAKDFWHFEAWIVSRGYVAFHDYAHYFPGVIAFVDELLHTGTYQKIKQAESLIVLQKR</sequence>
<dbReference type="SUPFAM" id="SSF53335">
    <property type="entry name" value="S-adenosyl-L-methionine-dependent methyltransferases"/>
    <property type="match status" value="1"/>
</dbReference>
<dbReference type="Gene3D" id="3.90.550.10">
    <property type="entry name" value="Spore Coat Polysaccharide Biosynthesis Protein SpsA, Chain A"/>
    <property type="match status" value="1"/>
</dbReference>
<protein>
    <submittedName>
        <fullName evidence="2">Glycosyltransferase</fullName>
    </submittedName>
</protein>
<dbReference type="OrthoDB" id="9770457at2"/>
<dbReference type="InterPro" id="IPR029063">
    <property type="entry name" value="SAM-dependent_MTases_sf"/>
</dbReference>
<dbReference type="Proteomes" id="UP000305848">
    <property type="component" value="Unassembled WGS sequence"/>
</dbReference>
<proteinExistence type="predicted"/>
<dbReference type="PANTHER" id="PTHR22916">
    <property type="entry name" value="GLYCOSYLTRANSFERASE"/>
    <property type="match status" value="1"/>
</dbReference>
<dbReference type="Pfam" id="PF00535">
    <property type="entry name" value="Glycos_transf_2"/>
    <property type="match status" value="1"/>
</dbReference>
<keyword evidence="2" id="KW-0808">Transferase</keyword>
<evidence type="ECO:0000259" key="1">
    <source>
        <dbReference type="Pfam" id="PF00535"/>
    </source>
</evidence>
<name>A0A4U3L3X1_9BACT</name>
<gene>
    <name evidence="2" type="ORF">FC093_07285</name>
</gene>
<dbReference type="Pfam" id="PF13578">
    <property type="entry name" value="Methyltransf_24"/>
    <property type="match status" value="1"/>
</dbReference>
<dbReference type="InterPro" id="IPR029044">
    <property type="entry name" value="Nucleotide-diphossugar_trans"/>
</dbReference>
<dbReference type="InterPro" id="IPR001173">
    <property type="entry name" value="Glyco_trans_2-like"/>
</dbReference>
<dbReference type="GO" id="GO:0016758">
    <property type="term" value="F:hexosyltransferase activity"/>
    <property type="evidence" value="ECO:0007669"/>
    <property type="project" value="UniProtKB-ARBA"/>
</dbReference>
<dbReference type="CDD" id="cd00761">
    <property type="entry name" value="Glyco_tranf_GTA_type"/>
    <property type="match status" value="1"/>
</dbReference>
<dbReference type="Gene3D" id="3.40.50.150">
    <property type="entry name" value="Vaccinia Virus protein VP39"/>
    <property type="match status" value="1"/>
</dbReference>
<dbReference type="AlphaFoldDB" id="A0A4U3L3X1"/>
<dbReference type="RefSeq" id="WP_137261093.1">
    <property type="nucleotide sequence ID" value="NZ_SZQL01000004.1"/>
</dbReference>
<dbReference type="SUPFAM" id="SSF53448">
    <property type="entry name" value="Nucleotide-diphospho-sugar transferases"/>
    <property type="match status" value="1"/>
</dbReference>
<feature type="domain" description="Glycosyltransferase 2-like" evidence="1">
    <location>
        <begin position="10"/>
        <end position="147"/>
    </location>
</feature>